<dbReference type="RefSeq" id="WP_080999062.1">
    <property type="nucleotide sequence ID" value="NZ_CP076251.1"/>
</dbReference>
<gene>
    <name evidence="4" type="ORF">XTPLMG730_3195</name>
</gene>
<feature type="region of interest" description="Disordered" evidence="1">
    <location>
        <begin position="576"/>
        <end position="596"/>
    </location>
</feature>
<feature type="chain" id="PRO_5005493291" description="Protein BatD" evidence="3">
    <location>
        <begin position="42"/>
        <end position="596"/>
    </location>
</feature>
<dbReference type="Pfam" id="PF13584">
    <property type="entry name" value="BatD"/>
    <property type="match status" value="1"/>
</dbReference>
<evidence type="ECO:0000313" key="5">
    <source>
        <dbReference type="Proteomes" id="UP000045978"/>
    </source>
</evidence>
<name>A0A0K3A2R1_9XANT</name>
<dbReference type="EMBL" id="CXOJ01000082">
    <property type="protein sequence ID" value="CTP91557.1"/>
    <property type="molecule type" value="Genomic_DNA"/>
</dbReference>
<organism evidence="4 5">
    <name type="scientific">Xanthomonas graminis pv. phlei</name>
    <dbReference type="NCBI Taxonomy" id="487906"/>
    <lineage>
        <taxon>Bacteria</taxon>
        <taxon>Pseudomonadati</taxon>
        <taxon>Pseudomonadota</taxon>
        <taxon>Gammaproteobacteria</taxon>
        <taxon>Lysobacterales</taxon>
        <taxon>Lysobacteraceae</taxon>
        <taxon>Xanthomonas</taxon>
        <taxon>Xanthomonas translucens group</taxon>
        <taxon>Xanthomonas graminis</taxon>
    </lineage>
</organism>
<evidence type="ECO:0000256" key="1">
    <source>
        <dbReference type="SAM" id="MobiDB-lite"/>
    </source>
</evidence>
<dbReference type="PANTHER" id="PTHR40940">
    <property type="entry name" value="PROTEIN BATD-RELATED"/>
    <property type="match status" value="1"/>
</dbReference>
<evidence type="ECO:0000256" key="2">
    <source>
        <dbReference type="SAM" id="Phobius"/>
    </source>
</evidence>
<keyword evidence="3" id="KW-0732">Signal</keyword>
<accession>A0A0K3A2R1</accession>
<dbReference type="InterPro" id="IPR025738">
    <property type="entry name" value="BatD"/>
</dbReference>
<evidence type="ECO:0000256" key="3">
    <source>
        <dbReference type="SAM" id="SignalP"/>
    </source>
</evidence>
<evidence type="ECO:0008006" key="6">
    <source>
        <dbReference type="Google" id="ProtNLM"/>
    </source>
</evidence>
<proteinExistence type="predicted"/>
<reference evidence="4 5" key="1">
    <citation type="submission" date="2015-07" db="EMBL/GenBank/DDBJ databases">
        <authorList>
            <person name="Noorani M."/>
        </authorList>
    </citation>
    <scope>NUCLEOTIDE SEQUENCE [LARGE SCALE GENOMIC DNA]</scope>
    <source>
        <strain evidence="4">LMG730</strain>
    </source>
</reference>
<dbReference type="PANTHER" id="PTHR40940:SF1">
    <property type="entry name" value="PROTEIN BATD"/>
    <property type="match status" value="1"/>
</dbReference>
<feature type="signal peptide" evidence="3">
    <location>
        <begin position="1"/>
        <end position="41"/>
    </location>
</feature>
<feature type="compositionally biased region" description="Low complexity" evidence="1">
    <location>
        <begin position="409"/>
        <end position="427"/>
    </location>
</feature>
<keyword evidence="2" id="KW-0812">Transmembrane</keyword>
<evidence type="ECO:0000313" key="4">
    <source>
        <dbReference type="EMBL" id="CTP91557.1"/>
    </source>
</evidence>
<feature type="transmembrane region" description="Helical" evidence="2">
    <location>
        <begin position="444"/>
        <end position="466"/>
    </location>
</feature>
<dbReference type="Proteomes" id="UP000045978">
    <property type="component" value="Unassembled WGS sequence"/>
</dbReference>
<keyword evidence="2" id="KW-1133">Transmembrane helix</keyword>
<keyword evidence="2" id="KW-0472">Membrane</keyword>
<feature type="region of interest" description="Disordered" evidence="1">
    <location>
        <begin position="409"/>
        <end position="429"/>
    </location>
</feature>
<protein>
    <recommendedName>
        <fullName evidence="6">Protein BatD</fullName>
    </recommendedName>
</protein>
<dbReference type="AlphaFoldDB" id="A0A0K3A2R1"/>
<sequence>MIERKQRRWRAGVCAAQKHSARLARWATLALLAALALPASAATRAWLDRDSIGAGESVTLNIETDQGLVAPQYAPLRAQFALSDEVNNRQMQMVNGQVTAKSLFGVVLTPRVTGTLDIPSLRVGNERTAPLRLQVAAAAAAPAGSTGAGDPAQLGNADVLVQTVADDARPYVQQSVGVVVRLYLGVPLTSGELDLDPPAGAALQRIGDDVQSRREIDGRMFTIVERRYLLVPERSGPLTLPGARFRGRGPSGFFDDYFGRGGDLTARSATQTLQVRAQPANAPQPWLPLHDLRLRYTATPQRAAVGEAADIVVEASARGATQAQFPELPTPSVDGAQVFAEPPQFDEKFVDGSPQLKITRRYSIVPQTAGPLRVSGLRVPWWDVAAGAAREATLPDLNLQVLPGRAAPAAPAAPASAPAPSVDAAPAGSTVTPTNAVSGLLGALPLWMALAALFALLWLATLVWGWRRGRASRAPAGAYAASSTSSTSSAASAAPRARYGLPDLRKALDGGGLDEVAAILCAQAGVADLDALLTRLDDSSQREAVLRLQRARWGDAGDVPGARAALRAAFWAGPHWRDTPRKQSKDDLPPLYPRDA</sequence>